<sequence length="223" mass="24388">MTRFIIPTILIGISVAVFFVFTKPIYYSDSPDSPGIAALQAKMDSFNEALDNSHTLEKQRDALTVKENAIDPNNLIKLSKLLPENIDNIRLILEIEKIALPYGMVLKDVQYSNTPAVATAAPGTAKGIVSAASALPASNPAPVVQKGGSAQAFSKDYGIWDLSFSTTGTYNNFLNFTRDIENNLRIVDISSIKFSSSASSSSSSTLPESYKYDFKIKTYWLKK</sequence>
<evidence type="ECO:0000256" key="1">
    <source>
        <dbReference type="SAM" id="Phobius"/>
    </source>
</evidence>
<dbReference type="EMBL" id="MFTJ01000056">
    <property type="protein sequence ID" value="OGI64267.1"/>
    <property type="molecule type" value="Genomic_DNA"/>
</dbReference>
<dbReference type="Proteomes" id="UP000178700">
    <property type="component" value="Unassembled WGS sequence"/>
</dbReference>
<name>A0A1F6V3L5_9BACT</name>
<gene>
    <name evidence="2" type="ORF">A2642_00940</name>
</gene>
<dbReference type="InterPro" id="IPR014717">
    <property type="entry name" value="Transl_elong_EF1B/ribsomal_bS6"/>
</dbReference>
<keyword evidence="1" id="KW-1133">Transmembrane helix</keyword>
<accession>A0A1F6V3L5</accession>
<reference evidence="2 3" key="1">
    <citation type="journal article" date="2016" name="Nat. Commun.">
        <title>Thousands of microbial genomes shed light on interconnected biogeochemical processes in an aquifer system.</title>
        <authorList>
            <person name="Anantharaman K."/>
            <person name="Brown C.T."/>
            <person name="Hug L.A."/>
            <person name="Sharon I."/>
            <person name="Castelle C.J."/>
            <person name="Probst A.J."/>
            <person name="Thomas B.C."/>
            <person name="Singh A."/>
            <person name="Wilkins M.J."/>
            <person name="Karaoz U."/>
            <person name="Brodie E.L."/>
            <person name="Williams K.H."/>
            <person name="Hubbard S.S."/>
            <person name="Banfield J.F."/>
        </authorList>
    </citation>
    <scope>NUCLEOTIDE SEQUENCE [LARGE SCALE GENOMIC DNA]</scope>
</reference>
<comment type="caution">
    <text evidence="2">The sequence shown here is derived from an EMBL/GenBank/DDBJ whole genome shotgun (WGS) entry which is preliminary data.</text>
</comment>
<keyword evidence="1" id="KW-0472">Membrane</keyword>
<keyword evidence="1" id="KW-0812">Transmembrane</keyword>
<proteinExistence type="predicted"/>
<dbReference type="AlphaFoldDB" id="A0A1F6V3L5"/>
<protein>
    <submittedName>
        <fullName evidence="2">Uncharacterized protein</fullName>
    </submittedName>
</protein>
<evidence type="ECO:0000313" key="3">
    <source>
        <dbReference type="Proteomes" id="UP000178700"/>
    </source>
</evidence>
<evidence type="ECO:0000313" key="2">
    <source>
        <dbReference type="EMBL" id="OGI64267.1"/>
    </source>
</evidence>
<feature type="transmembrane region" description="Helical" evidence="1">
    <location>
        <begin position="6"/>
        <end position="26"/>
    </location>
</feature>
<dbReference type="Gene3D" id="3.30.70.60">
    <property type="match status" value="1"/>
</dbReference>
<organism evidence="2 3">
    <name type="scientific">Candidatus Nomurabacteria bacterium RIFCSPHIGHO2_01_FULL_39_10</name>
    <dbReference type="NCBI Taxonomy" id="1801733"/>
    <lineage>
        <taxon>Bacteria</taxon>
        <taxon>Candidatus Nomuraibacteriota</taxon>
    </lineage>
</organism>